<evidence type="ECO:0000256" key="1">
    <source>
        <dbReference type="ARBA" id="ARBA00004370"/>
    </source>
</evidence>
<accession>A0A7K8NVV4</accession>
<dbReference type="AlphaFoldDB" id="A0A7K8NVV4"/>
<evidence type="ECO:0000256" key="5">
    <source>
        <dbReference type="SAM" id="SignalP"/>
    </source>
</evidence>
<evidence type="ECO:0000313" key="7">
    <source>
        <dbReference type="EMBL" id="NXE56991.1"/>
    </source>
</evidence>
<dbReference type="InterPro" id="IPR003598">
    <property type="entry name" value="Ig_sub2"/>
</dbReference>
<dbReference type="SMART" id="SM00406">
    <property type="entry name" value="IGv"/>
    <property type="match status" value="1"/>
</dbReference>
<dbReference type="InterPro" id="IPR003599">
    <property type="entry name" value="Ig_sub"/>
</dbReference>
<protein>
    <submittedName>
        <fullName evidence="7">MOG protein</fullName>
    </submittedName>
</protein>
<feature type="transmembrane region" description="Helical" evidence="4">
    <location>
        <begin position="139"/>
        <end position="160"/>
    </location>
</feature>
<dbReference type="FunFam" id="2.60.40.10:FF:000208">
    <property type="entry name" value="Butyrophilin subfamily 1 member A1"/>
    <property type="match status" value="1"/>
</dbReference>
<feature type="chain" id="PRO_5029585639" evidence="5">
    <location>
        <begin position="20"/>
        <end position="162"/>
    </location>
</feature>
<dbReference type="SMART" id="SM00409">
    <property type="entry name" value="IG"/>
    <property type="match status" value="1"/>
</dbReference>
<feature type="non-terminal residue" evidence="7">
    <location>
        <position position="1"/>
    </location>
</feature>
<dbReference type="Pfam" id="PF07686">
    <property type="entry name" value="V-set"/>
    <property type="match status" value="1"/>
</dbReference>
<reference evidence="7 8" key="1">
    <citation type="submission" date="2019-09" db="EMBL/GenBank/DDBJ databases">
        <title>Bird 10,000 Genomes (B10K) Project - Family phase.</title>
        <authorList>
            <person name="Zhang G."/>
        </authorList>
    </citation>
    <scope>NUCLEOTIDE SEQUENCE [LARGE SCALE GENOMIC DNA]</scope>
    <source>
        <strain evidence="7">B10K-LSUMZ-50683</strain>
        <tissue evidence="7">Muscle</tissue>
    </source>
</reference>
<evidence type="ECO:0000256" key="2">
    <source>
        <dbReference type="ARBA" id="ARBA00023136"/>
    </source>
</evidence>
<keyword evidence="2 4" id="KW-0472">Membrane</keyword>
<comment type="caution">
    <text evidence="7">The sequence shown here is derived from an EMBL/GenBank/DDBJ whole genome shotgun (WGS) entry which is preliminary data.</text>
</comment>
<dbReference type="PROSITE" id="PS50835">
    <property type="entry name" value="IG_LIKE"/>
    <property type="match status" value="1"/>
</dbReference>
<dbReference type="SUPFAM" id="SSF48726">
    <property type="entry name" value="Immunoglobulin"/>
    <property type="match status" value="1"/>
</dbReference>
<feature type="non-terminal residue" evidence="7">
    <location>
        <position position="162"/>
    </location>
</feature>
<dbReference type="PANTHER" id="PTHR24100">
    <property type="entry name" value="BUTYROPHILIN"/>
    <property type="match status" value="1"/>
</dbReference>
<keyword evidence="4" id="KW-0812">Transmembrane</keyword>
<dbReference type="InterPro" id="IPR036179">
    <property type="entry name" value="Ig-like_dom_sf"/>
</dbReference>
<keyword evidence="5" id="KW-0732">Signal</keyword>
<dbReference type="InterPro" id="IPR013783">
    <property type="entry name" value="Ig-like_fold"/>
</dbReference>
<feature type="signal peptide" evidence="5">
    <location>
        <begin position="1"/>
        <end position="19"/>
    </location>
</feature>
<sequence length="162" mass="18093">LVFLCVLLHVTAQLKVVAPGRPLSATVGQDVVLPCQLSPSSNAQRMDVRWIRHHISETVHHYRDGEELYAEQMRDYRGRTELSHDGLSRGSLDLQIVRVRPSDDGMYLCTVQSDAGYAEATVELEVAAPFFHDAHPWKVALAVMLVFLLVSILGLTVFSVRL</sequence>
<organism evidence="7 8">
    <name type="scientific">Casuarius casuarius</name>
    <name type="common">Southern cassowary</name>
    <name type="synonym">Struthio casuarius</name>
    <dbReference type="NCBI Taxonomy" id="8787"/>
    <lineage>
        <taxon>Eukaryota</taxon>
        <taxon>Metazoa</taxon>
        <taxon>Chordata</taxon>
        <taxon>Craniata</taxon>
        <taxon>Vertebrata</taxon>
        <taxon>Euteleostomi</taxon>
        <taxon>Archelosauria</taxon>
        <taxon>Archosauria</taxon>
        <taxon>Dinosauria</taxon>
        <taxon>Saurischia</taxon>
        <taxon>Theropoda</taxon>
        <taxon>Coelurosauria</taxon>
        <taxon>Aves</taxon>
        <taxon>Palaeognathae</taxon>
        <taxon>Casuariiformes</taxon>
        <taxon>Casuariidae</taxon>
        <taxon>Casuarius</taxon>
    </lineage>
</organism>
<dbReference type="InterPro" id="IPR007110">
    <property type="entry name" value="Ig-like_dom"/>
</dbReference>
<evidence type="ECO:0000256" key="3">
    <source>
        <dbReference type="ARBA" id="ARBA00023319"/>
    </source>
</evidence>
<evidence type="ECO:0000256" key="4">
    <source>
        <dbReference type="SAM" id="Phobius"/>
    </source>
</evidence>
<dbReference type="Proteomes" id="UP000524187">
    <property type="component" value="Unassembled WGS sequence"/>
</dbReference>
<keyword evidence="4" id="KW-1133">Transmembrane helix</keyword>
<gene>
    <name evidence="7" type="primary">Mog</name>
    <name evidence="7" type="ORF">CASCAS_R00005</name>
</gene>
<dbReference type="PANTHER" id="PTHR24100:SF149">
    <property type="entry name" value="BG-LIKE ANTIGEN 1-RELATED"/>
    <property type="match status" value="1"/>
</dbReference>
<comment type="subcellular location">
    <subcellularLocation>
        <location evidence="1">Membrane</location>
    </subcellularLocation>
</comment>
<dbReference type="EMBL" id="VWPT01000385">
    <property type="protein sequence ID" value="NXE56991.1"/>
    <property type="molecule type" value="Genomic_DNA"/>
</dbReference>
<dbReference type="GO" id="GO:0001817">
    <property type="term" value="P:regulation of cytokine production"/>
    <property type="evidence" value="ECO:0007669"/>
    <property type="project" value="TreeGrafter"/>
</dbReference>
<evidence type="ECO:0000313" key="8">
    <source>
        <dbReference type="Proteomes" id="UP000524187"/>
    </source>
</evidence>
<dbReference type="InterPro" id="IPR050504">
    <property type="entry name" value="IgSF_BTN/MOG"/>
</dbReference>
<dbReference type="GO" id="GO:0009897">
    <property type="term" value="C:external side of plasma membrane"/>
    <property type="evidence" value="ECO:0007669"/>
    <property type="project" value="TreeGrafter"/>
</dbReference>
<dbReference type="GO" id="GO:0050852">
    <property type="term" value="P:T cell receptor signaling pathway"/>
    <property type="evidence" value="ECO:0007669"/>
    <property type="project" value="TreeGrafter"/>
</dbReference>
<keyword evidence="8" id="KW-1185">Reference proteome</keyword>
<dbReference type="InterPro" id="IPR013106">
    <property type="entry name" value="Ig_V-set"/>
</dbReference>
<keyword evidence="3" id="KW-0393">Immunoglobulin domain</keyword>
<feature type="domain" description="Ig-like" evidence="6">
    <location>
        <begin position="12"/>
        <end position="125"/>
    </location>
</feature>
<dbReference type="SMART" id="SM00408">
    <property type="entry name" value="IGc2"/>
    <property type="match status" value="1"/>
</dbReference>
<proteinExistence type="predicted"/>
<dbReference type="Gene3D" id="2.60.40.10">
    <property type="entry name" value="Immunoglobulins"/>
    <property type="match status" value="1"/>
</dbReference>
<evidence type="ECO:0000259" key="6">
    <source>
        <dbReference type="PROSITE" id="PS50835"/>
    </source>
</evidence>
<dbReference type="GO" id="GO:0005102">
    <property type="term" value="F:signaling receptor binding"/>
    <property type="evidence" value="ECO:0007669"/>
    <property type="project" value="TreeGrafter"/>
</dbReference>
<name>A0A7K8NVV4_CASCA</name>